<dbReference type="EMBL" id="JAKMXF010000335">
    <property type="protein sequence ID" value="KAI6647911.1"/>
    <property type="molecule type" value="Genomic_DNA"/>
</dbReference>
<feature type="transmembrane region" description="Helical" evidence="1">
    <location>
        <begin position="329"/>
        <end position="353"/>
    </location>
</feature>
<protein>
    <submittedName>
        <fullName evidence="2">Uncharacterized protein</fullName>
    </submittedName>
</protein>
<accession>A0AAV7JGH3</accession>
<feature type="transmembrane region" description="Helical" evidence="1">
    <location>
        <begin position="594"/>
        <end position="613"/>
    </location>
</feature>
<keyword evidence="3" id="KW-1185">Reference proteome</keyword>
<proteinExistence type="predicted"/>
<gene>
    <name evidence="2" type="ORF">LOD99_8372</name>
</gene>
<feature type="transmembrane region" description="Helical" evidence="1">
    <location>
        <begin position="506"/>
        <end position="530"/>
    </location>
</feature>
<keyword evidence="1" id="KW-1133">Transmembrane helix</keyword>
<feature type="transmembrane region" description="Helical" evidence="1">
    <location>
        <begin position="417"/>
        <end position="440"/>
    </location>
</feature>
<evidence type="ECO:0000313" key="2">
    <source>
        <dbReference type="EMBL" id="KAI6647911.1"/>
    </source>
</evidence>
<feature type="transmembrane region" description="Helical" evidence="1">
    <location>
        <begin position="296"/>
        <end position="317"/>
    </location>
</feature>
<comment type="caution">
    <text evidence="2">The sequence shown here is derived from an EMBL/GenBank/DDBJ whole genome shotgun (WGS) entry which is preliminary data.</text>
</comment>
<name>A0AAV7JGH3_9METZ</name>
<dbReference type="Proteomes" id="UP001165289">
    <property type="component" value="Unassembled WGS sequence"/>
</dbReference>
<feature type="transmembrane region" description="Helical" evidence="1">
    <location>
        <begin position="373"/>
        <end position="397"/>
    </location>
</feature>
<keyword evidence="1" id="KW-0812">Transmembrane</keyword>
<feature type="transmembrane region" description="Helical" evidence="1">
    <location>
        <begin position="206"/>
        <end position="229"/>
    </location>
</feature>
<reference evidence="2 3" key="1">
    <citation type="journal article" date="2023" name="BMC Biol.">
        <title>The compact genome of the sponge Oopsacas minuta (Hexactinellida) is lacking key metazoan core genes.</title>
        <authorList>
            <person name="Santini S."/>
            <person name="Schenkelaars Q."/>
            <person name="Jourda C."/>
            <person name="Duchesne M."/>
            <person name="Belahbib H."/>
            <person name="Rocher C."/>
            <person name="Selva M."/>
            <person name="Riesgo A."/>
            <person name="Vervoort M."/>
            <person name="Leys S.P."/>
            <person name="Kodjabachian L."/>
            <person name="Le Bivic A."/>
            <person name="Borchiellini C."/>
            <person name="Claverie J.M."/>
            <person name="Renard E."/>
        </authorList>
    </citation>
    <scope>NUCLEOTIDE SEQUENCE [LARGE SCALE GENOMIC DNA]</scope>
    <source>
        <strain evidence="2">SPO-2</strain>
    </source>
</reference>
<organism evidence="2 3">
    <name type="scientific">Oopsacas minuta</name>
    <dbReference type="NCBI Taxonomy" id="111878"/>
    <lineage>
        <taxon>Eukaryota</taxon>
        <taxon>Metazoa</taxon>
        <taxon>Porifera</taxon>
        <taxon>Hexactinellida</taxon>
        <taxon>Hexasterophora</taxon>
        <taxon>Lyssacinosida</taxon>
        <taxon>Leucopsacidae</taxon>
        <taxon>Oopsacas</taxon>
    </lineage>
</organism>
<evidence type="ECO:0000313" key="3">
    <source>
        <dbReference type="Proteomes" id="UP001165289"/>
    </source>
</evidence>
<feature type="transmembrane region" description="Helical" evidence="1">
    <location>
        <begin position="460"/>
        <end position="485"/>
    </location>
</feature>
<keyword evidence="1" id="KW-0472">Membrane</keyword>
<dbReference type="AlphaFoldDB" id="A0AAV7JGH3"/>
<evidence type="ECO:0000256" key="1">
    <source>
        <dbReference type="SAM" id="Phobius"/>
    </source>
</evidence>
<sequence length="634" mass="70981">MSVEDVNQSSSCEGYGTTSIDCLLENGSIEVNNQLSPSKIPVDSVLQSGSIEVDSEPSPSKGDATTLLDCLIENSSIEVDNQFSPCEMSTSIDSVLENSSQNEMDNQPNERKCTMSINNILQNNSQFDKENQYRPDRTRKTASIHNILERNLQMEELGQQSACNLNKKVSIGSIYANSQSGLITAKKTTNKHVDKPRRISVKLEIILWRIFIIIGMLLVWSVVLIPVLLSSTQGVFEFPHNTTINEELLIKANLTNKIVTCPFQYKFSPVVNSCQPICGKWSSCGPICYYFERATYTIIAIAGIITSCVALVTWIRLSSNWKFHHHPIFIGIIVNLIQSIAIGIIDIPGAYYFTCGGKDVDDLSVEKDHALRTQILGAIIHSFALSNRIWFVVALIYILLRISFPLREIFTTRKMKIILITIEIIVCICIPLLTEVITFATGSLYVHSPKILLPVPDNRLFAAFFGFVPHAFITSFTMSVILLIIYKIRTQIMANNTKIQGIEKRLLFFSGLYFLLTVIVAVSVSIHLVIDSELGYRVEEYRATLTLNSMVQPTNNSFASNNTVLSLLPIEDRLRITDVSVPLQIYLSAASNRLMFIVVFAVTYINVFSISRVKALFNLNSKPNNVFTNKNARV</sequence>